<dbReference type="SUPFAM" id="SSF49503">
    <property type="entry name" value="Cupredoxins"/>
    <property type="match status" value="1"/>
</dbReference>
<name>A0A8J4M3D5_9BACL</name>
<reference evidence="2" key="1">
    <citation type="submission" date="2021-04" db="EMBL/GenBank/DDBJ databases">
        <title>Draft genome sequence of Xylanibacillus composti strain K13.</title>
        <authorList>
            <person name="Uke A."/>
            <person name="Chhe C."/>
            <person name="Baramee S."/>
            <person name="Kosugi A."/>
        </authorList>
    </citation>
    <scope>NUCLEOTIDE SEQUENCE</scope>
    <source>
        <strain evidence="2">K13</strain>
    </source>
</reference>
<protein>
    <recommendedName>
        <fullName evidence="4">Cytochrome c oxidase subunit 2</fullName>
    </recommendedName>
</protein>
<keyword evidence="1" id="KW-0732">Signal</keyword>
<dbReference type="RefSeq" id="WP_213412224.1">
    <property type="nucleotide sequence ID" value="NZ_BOVK01000027.1"/>
</dbReference>
<feature type="chain" id="PRO_5039203245" description="Cytochrome c oxidase subunit 2" evidence="1">
    <location>
        <begin position="18"/>
        <end position="122"/>
    </location>
</feature>
<evidence type="ECO:0000256" key="1">
    <source>
        <dbReference type="SAM" id="SignalP"/>
    </source>
</evidence>
<feature type="signal peptide" evidence="1">
    <location>
        <begin position="1"/>
        <end position="17"/>
    </location>
</feature>
<evidence type="ECO:0008006" key="4">
    <source>
        <dbReference type="Google" id="ProtNLM"/>
    </source>
</evidence>
<dbReference type="InterPro" id="IPR008972">
    <property type="entry name" value="Cupredoxin"/>
</dbReference>
<comment type="caution">
    <text evidence="2">The sequence shown here is derived from an EMBL/GenBank/DDBJ whole genome shotgun (WGS) entry which is preliminary data.</text>
</comment>
<sequence length="122" mass="13485">MHKWIMFALFIAASAAAVVFSITMIEPKEGAEEEVGENELRFVLSNFEFDQQEYHVKLGETMNVSMRNKEGIHGVAIEGYDIDIHAGDSVEVTFDKPGTFELVCSVMCGLGHAEMVATLVVE</sequence>
<accession>A0A8J4M3D5</accession>
<keyword evidence="3" id="KW-1185">Reference proteome</keyword>
<dbReference type="Proteomes" id="UP000677918">
    <property type="component" value="Unassembled WGS sequence"/>
</dbReference>
<organism evidence="2 3">
    <name type="scientific">Xylanibacillus composti</name>
    <dbReference type="NCBI Taxonomy" id="1572762"/>
    <lineage>
        <taxon>Bacteria</taxon>
        <taxon>Bacillati</taxon>
        <taxon>Bacillota</taxon>
        <taxon>Bacilli</taxon>
        <taxon>Bacillales</taxon>
        <taxon>Paenibacillaceae</taxon>
        <taxon>Xylanibacillus</taxon>
    </lineage>
</organism>
<dbReference type="Gene3D" id="2.60.40.420">
    <property type="entry name" value="Cupredoxins - blue copper proteins"/>
    <property type="match status" value="1"/>
</dbReference>
<proteinExistence type="predicted"/>
<dbReference type="AlphaFoldDB" id="A0A8J4M3D5"/>
<evidence type="ECO:0000313" key="3">
    <source>
        <dbReference type="Proteomes" id="UP000677918"/>
    </source>
</evidence>
<dbReference type="EMBL" id="BOVK01000027">
    <property type="protein sequence ID" value="GIQ69426.1"/>
    <property type="molecule type" value="Genomic_DNA"/>
</dbReference>
<evidence type="ECO:0000313" key="2">
    <source>
        <dbReference type="EMBL" id="GIQ69426.1"/>
    </source>
</evidence>
<gene>
    <name evidence="2" type="ORF">XYCOK13_22500</name>
</gene>